<gene>
    <name evidence="2" type="ordered locus">Psta_0531</name>
</gene>
<keyword evidence="3" id="KW-1185">Reference proteome</keyword>
<feature type="region of interest" description="Disordered" evidence="1">
    <location>
        <begin position="65"/>
        <end position="109"/>
    </location>
</feature>
<feature type="compositionally biased region" description="Basic and acidic residues" evidence="1">
    <location>
        <begin position="100"/>
        <end position="109"/>
    </location>
</feature>
<organism evidence="2 3">
    <name type="scientific">Pirellula staleyi (strain ATCC 27377 / DSM 6068 / ICPB 4128)</name>
    <name type="common">Pirella staleyi</name>
    <dbReference type="NCBI Taxonomy" id="530564"/>
    <lineage>
        <taxon>Bacteria</taxon>
        <taxon>Pseudomonadati</taxon>
        <taxon>Planctomycetota</taxon>
        <taxon>Planctomycetia</taxon>
        <taxon>Pirellulales</taxon>
        <taxon>Pirellulaceae</taxon>
        <taxon>Pirellula</taxon>
    </lineage>
</organism>
<evidence type="ECO:0000313" key="2">
    <source>
        <dbReference type="EMBL" id="ADB15218.1"/>
    </source>
</evidence>
<reference evidence="2 3" key="1">
    <citation type="journal article" date="2009" name="Stand. Genomic Sci.">
        <title>Complete genome sequence of Pirellula staleyi type strain (ATCC 27377).</title>
        <authorList>
            <person name="Clum A."/>
            <person name="Tindall B.J."/>
            <person name="Sikorski J."/>
            <person name="Ivanova N."/>
            <person name="Mavrommatis K."/>
            <person name="Lucas S."/>
            <person name="Glavina del Rio T."/>
            <person name="Nolan M."/>
            <person name="Chen F."/>
            <person name="Tice H."/>
            <person name="Pitluck S."/>
            <person name="Cheng J.F."/>
            <person name="Chertkov O."/>
            <person name="Brettin T."/>
            <person name="Han C."/>
            <person name="Detter J.C."/>
            <person name="Kuske C."/>
            <person name="Bruce D."/>
            <person name="Goodwin L."/>
            <person name="Ovchinikova G."/>
            <person name="Pati A."/>
            <person name="Mikhailova N."/>
            <person name="Chen A."/>
            <person name="Palaniappan K."/>
            <person name="Land M."/>
            <person name="Hauser L."/>
            <person name="Chang Y.J."/>
            <person name="Jeffries C.D."/>
            <person name="Chain P."/>
            <person name="Rohde M."/>
            <person name="Goker M."/>
            <person name="Bristow J."/>
            <person name="Eisen J.A."/>
            <person name="Markowitz V."/>
            <person name="Hugenholtz P."/>
            <person name="Kyrpides N.C."/>
            <person name="Klenk H.P."/>
            <person name="Lapidus A."/>
        </authorList>
    </citation>
    <scope>NUCLEOTIDE SEQUENCE [LARGE SCALE GENOMIC DNA]</scope>
    <source>
        <strain evidence="3">ATCC 27377 / DSM 6068 / ICPB 4128</strain>
    </source>
</reference>
<dbReference type="AlphaFoldDB" id="D2R470"/>
<dbReference type="HOGENOM" id="CLU_1223827_0_0_0"/>
<name>D2R470_PIRSD</name>
<sequence precursor="true">MSATPLPQSSYLIPLGMIGPLLLFAGSTTLSTSTSTSALLAPALPARVPSEPRARTGATHWVFEDKPATPAQTPPAPAEPAVKTAAETPCPAASKPSAEPAKHAVEELRSSRGSLLQGSILSEIAGSTPTSDAHEFEEAMARVASQAAGTEPPTAALIANPYYEVESPEAVPAPAHERVYDTARQLEAIAWELEAAEEYPQADRLRKLAGDIREQARQLRSSSENR</sequence>
<evidence type="ECO:0000256" key="1">
    <source>
        <dbReference type="SAM" id="MobiDB-lite"/>
    </source>
</evidence>
<feature type="compositionally biased region" description="Low complexity" evidence="1">
    <location>
        <begin position="89"/>
        <end position="99"/>
    </location>
</feature>
<dbReference type="Proteomes" id="UP000001887">
    <property type="component" value="Chromosome"/>
</dbReference>
<protein>
    <submittedName>
        <fullName evidence="2">Uncharacterized protein</fullName>
    </submittedName>
</protein>
<dbReference type="KEGG" id="psl:Psta_0531"/>
<accession>D2R470</accession>
<evidence type="ECO:0000313" key="3">
    <source>
        <dbReference type="Proteomes" id="UP000001887"/>
    </source>
</evidence>
<proteinExistence type="predicted"/>
<dbReference type="EMBL" id="CP001848">
    <property type="protein sequence ID" value="ADB15218.1"/>
    <property type="molecule type" value="Genomic_DNA"/>
</dbReference>